<dbReference type="EMBL" id="JAGFNK010000052">
    <property type="protein sequence ID" value="KAI9509938.1"/>
    <property type="molecule type" value="Genomic_DNA"/>
</dbReference>
<organism evidence="1 2">
    <name type="scientific">Russula earlei</name>
    <dbReference type="NCBI Taxonomy" id="71964"/>
    <lineage>
        <taxon>Eukaryota</taxon>
        <taxon>Fungi</taxon>
        <taxon>Dikarya</taxon>
        <taxon>Basidiomycota</taxon>
        <taxon>Agaricomycotina</taxon>
        <taxon>Agaricomycetes</taxon>
        <taxon>Russulales</taxon>
        <taxon>Russulaceae</taxon>
        <taxon>Russula</taxon>
    </lineage>
</organism>
<proteinExistence type="predicted"/>
<keyword evidence="2" id="KW-1185">Reference proteome</keyword>
<name>A0ACC0UE82_9AGAM</name>
<protein>
    <submittedName>
        <fullName evidence="1">Subtilisin-like protein</fullName>
    </submittedName>
</protein>
<sequence>MLVSFLQLLAISSLVAAAPSRRANHVVHERRSVEPRNWMKSRRVDPYKVLPLRIGLAQQNLEQLEELLMAISSPDSPSFGQHWSPERVADHFAPSENTISTVTEWLTTEGFRGDRIRVSPSKGWIDVNATVSEIEALLSAEYHVFTHPSGHEQISCESYSLPDHIREHVELIKPTVHFKHRIPDAPALQKRIPDALALQKRGNSTKLGAPSKFNGPKTNGTIVPASNPFPITTCDQFIVPDCLRELYEIDYKPKASEKNTFGIVEFTQQAYLGSDLDIFFSLFSHDQEHKRPELVSIDGGVVQTFNQGFEFNGESDLDLEYAMTLVNPLEIKLLQTGDLIEGAGFDNWLDAVDKSFCTFDGGDVPGEDGIYPDPAPGGFNHPESCGIIKPPHVVSISYGQDEDEVPVAYAKRQCHEYGKLGMMGSSVLYASGDNGVAGFGGFCPGGVQFNPDFPASCPFVTAVGATQMVPGSTVQDPEVACETVIISGGGFSNIFPMPEYQEHAVKKYLHDNPPPYTAAQYSNSGKVRAFPDLSANGANYVTAIDGNLFLVFGTSASAPVVASMIALINDARLSHDKGPIGFLNPLIYKDKFADLFNDITSGSNPGCGTNGFPAAKGWDPVTGVGTPNFTKLLKAWANL</sequence>
<accession>A0ACC0UE82</accession>
<dbReference type="Proteomes" id="UP001207468">
    <property type="component" value="Unassembled WGS sequence"/>
</dbReference>
<gene>
    <name evidence="1" type="ORF">F5148DRAFT_1366842</name>
</gene>
<reference evidence="1" key="1">
    <citation type="submission" date="2021-03" db="EMBL/GenBank/DDBJ databases">
        <title>Evolutionary priming and transition to the ectomycorrhizal habit in an iconic lineage of mushroom-forming fungi: is preadaptation a requirement?</title>
        <authorList>
            <consortium name="DOE Joint Genome Institute"/>
            <person name="Looney B.P."/>
            <person name="Miyauchi S."/>
            <person name="Morin E."/>
            <person name="Drula E."/>
            <person name="Courty P.E."/>
            <person name="Chicoki N."/>
            <person name="Fauchery L."/>
            <person name="Kohler A."/>
            <person name="Kuo A."/>
            <person name="LaButti K."/>
            <person name="Pangilinan J."/>
            <person name="Lipzen A."/>
            <person name="Riley R."/>
            <person name="Andreopoulos W."/>
            <person name="He G."/>
            <person name="Johnson J."/>
            <person name="Barry K.W."/>
            <person name="Grigoriev I.V."/>
            <person name="Nagy L."/>
            <person name="Hibbett D."/>
            <person name="Henrissat B."/>
            <person name="Matheny P.B."/>
            <person name="Labbe J."/>
            <person name="Martin A.F."/>
        </authorList>
    </citation>
    <scope>NUCLEOTIDE SEQUENCE</scope>
    <source>
        <strain evidence="1">BPL698</strain>
    </source>
</reference>
<evidence type="ECO:0000313" key="1">
    <source>
        <dbReference type="EMBL" id="KAI9509938.1"/>
    </source>
</evidence>
<comment type="caution">
    <text evidence="1">The sequence shown here is derived from an EMBL/GenBank/DDBJ whole genome shotgun (WGS) entry which is preliminary data.</text>
</comment>
<evidence type="ECO:0000313" key="2">
    <source>
        <dbReference type="Proteomes" id="UP001207468"/>
    </source>
</evidence>